<dbReference type="Proteomes" id="UP000003250">
    <property type="component" value="Unassembled WGS sequence"/>
</dbReference>
<evidence type="ECO:0000313" key="2">
    <source>
        <dbReference type="Proteomes" id="UP000003250"/>
    </source>
</evidence>
<proteinExistence type="predicted"/>
<keyword evidence="2" id="KW-1185">Reference proteome</keyword>
<name>H0I2V3_9HYPH</name>
<evidence type="ECO:0000313" key="1">
    <source>
        <dbReference type="EMBL" id="EHK52690.1"/>
    </source>
</evidence>
<accession>H0I2V3</accession>
<protein>
    <submittedName>
        <fullName evidence="1">Uncharacterized protein</fullName>
    </submittedName>
</protein>
<reference evidence="1 2" key="1">
    <citation type="journal article" date="2012" name="J. Bacteriol.">
        <title>Draft Genome Sequence of Mesorhizobium alhagi CCNWXJ12-2T, a Novel Salt-Resistant Species Isolated from the Desert of Northwestern China.</title>
        <authorList>
            <person name="Zhou M."/>
            <person name="Chen W."/>
            <person name="Chen H."/>
            <person name="Wei G."/>
        </authorList>
    </citation>
    <scope>NUCLEOTIDE SEQUENCE [LARGE SCALE GENOMIC DNA]</scope>
    <source>
        <strain evidence="1 2">CCNWXJ12-2</strain>
    </source>
</reference>
<dbReference type="PATRIC" id="fig|1107882.3.peg.6572"/>
<dbReference type="AlphaFoldDB" id="H0I2V3"/>
<sequence>MRLPNMWQQASLNPVRGPDREIARFAAAACMSIKQFKRLPAEKQQEIRWAYLRLMSPSNV</sequence>
<dbReference type="OrthoDB" id="8097345at2"/>
<organism evidence="1 2">
    <name type="scientific">Mesorhizobium alhagi CCNWXJ12-2</name>
    <dbReference type="NCBI Taxonomy" id="1107882"/>
    <lineage>
        <taxon>Bacteria</taxon>
        <taxon>Pseudomonadati</taxon>
        <taxon>Pseudomonadota</taxon>
        <taxon>Alphaproteobacteria</taxon>
        <taxon>Hyphomicrobiales</taxon>
        <taxon>Phyllobacteriaceae</taxon>
        <taxon>Allomesorhizobium</taxon>
    </lineage>
</organism>
<dbReference type="RefSeq" id="WP_008840360.1">
    <property type="nucleotide sequence ID" value="NZ_AHAM01000307.1"/>
</dbReference>
<gene>
    <name evidence="1" type="ORF">MAXJ12_34044</name>
</gene>
<dbReference type="EMBL" id="AHAM01000307">
    <property type="protein sequence ID" value="EHK52690.1"/>
    <property type="molecule type" value="Genomic_DNA"/>
</dbReference>